<reference evidence="3" key="1">
    <citation type="journal article" date="2019" name="Int. J. Syst. Evol. Microbiol.">
        <title>The Global Catalogue of Microorganisms (GCM) 10K type strain sequencing project: providing services to taxonomists for standard genome sequencing and annotation.</title>
        <authorList>
            <consortium name="The Broad Institute Genomics Platform"/>
            <consortium name="The Broad Institute Genome Sequencing Center for Infectious Disease"/>
            <person name="Wu L."/>
            <person name="Ma J."/>
        </authorList>
    </citation>
    <scope>NUCLEOTIDE SEQUENCE [LARGE SCALE GENOMIC DNA]</scope>
    <source>
        <strain evidence="3">JCM 17923</strain>
    </source>
</reference>
<proteinExistence type="predicted"/>
<dbReference type="Proteomes" id="UP001501153">
    <property type="component" value="Unassembled WGS sequence"/>
</dbReference>
<protein>
    <recommendedName>
        <fullName evidence="1">PKD domain-containing protein</fullName>
    </recommendedName>
</protein>
<evidence type="ECO:0000259" key="1">
    <source>
        <dbReference type="PROSITE" id="PS50093"/>
    </source>
</evidence>
<gene>
    <name evidence="2" type="ORF">GCM10023185_06340</name>
</gene>
<name>A0ABP8I1W1_9BACT</name>
<dbReference type="SUPFAM" id="SSF49299">
    <property type="entry name" value="PKD domain"/>
    <property type="match status" value="1"/>
</dbReference>
<dbReference type="SUPFAM" id="SSF82171">
    <property type="entry name" value="DPP6 N-terminal domain-like"/>
    <property type="match status" value="1"/>
</dbReference>
<dbReference type="InterPro" id="IPR035986">
    <property type="entry name" value="PKD_dom_sf"/>
</dbReference>
<dbReference type="CDD" id="cd00146">
    <property type="entry name" value="PKD"/>
    <property type="match status" value="1"/>
</dbReference>
<sequence length="709" mass="76128">MGAVLLPQRAQAQAEWSRWYFGHQAALRFTPDSAIVLQDSRMVSEAASATICDSTGRLLLYSNGRRVWNGRHQLLVNGERLGGDSTSSQGCALVPNPRRRGYYFLFTLDGWFTQQRRGLRVAEINVNAANGQGSVLSLNQPVVPDTLLQRLGNRDFMEMQALVRHANGHDYWLVTHLLDTNVFLSVLVTGNGFSRSSIVVSSVGLVHHLAGNANSRADMPGALAVSANGRRLALTSQILGAEVFDFNPGNGRVTNPIRLGYGIYSEGIAFSPDGSLLYQSRRGPGSGFGHPCSLNAICEVRQFDLRLSTPAAVAASGILVYIGCGRQVVGMQRAIDGRIYLASMPGGDSSQPNYNLDVIAQPNVRGSGCQYRTAAVALVPSRYIRHFPVVPNEPPQPRLQALGFSAVSCAGQPVVFTLMGNTLGASGDTLDWNFGDGATLRTTLPQASHLYAQTGTYAVTVRLRNRSFGPDEQLRGSVSVVPRPALNLGPDVTVCPGTAVLLSVGTLGLGTTVRWNDGSTAATRPAVAPGLFWAEVTTAGCSVRDTIVLNALPAPVLRLTASQPLCATGQVELSAGPQPAGSRYRWQDGSTEARFVARTAGSYALTVVSPGGCEARASLELGYDPSCPLVLPNIITPNGDALNQTFVLRGLQAPDWSIRIYNRWGREIYTKTQYDNAWAAQGQPDGQYYYLLTNAATGQQYKGWVEVAR</sequence>
<dbReference type="Gene3D" id="2.130.10.10">
    <property type="entry name" value="YVTN repeat-like/Quinoprotein amine dehydrogenase"/>
    <property type="match status" value="1"/>
</dbReference>
<dbReference type="InterPro" id="IPR013783">
    <property type="entry name" value="Ig-like_fold"/>
</dbReference>
<dbReference type="PROSITE" id="PS50093">
    <property type="entry name" value="PKD"/>
    <property type="match status" value="1"/>
</dbReference>
<comment type="caution">
    <text evidence="2">The sequence shown here is derived from an EMBL/GenBank/DDBJ whole genome shotgun (WGS) entry which is preliminary data.</text>
</comment>
<dbReference type="InterPro" id="IPR015943">
    <property type="entry name" value="WD40/YVTN_repeat-like_dom_sf"/>
</dbReference>
<dbReference type="InterPro" id="IPR000601">
    <property type="entry name" value="PKD_dom"/>
</dbReference>
<feature type="domain" description="PKD" evidence="1">
    <location>
        <begin position="429"/>
        <end position="465"/>
    </location>
</feature>
<keyword evidence="3" id="KW-1185">Reference proteome</keyword>
<evidence type="ECO:0000313" key="2">
    <source>
        <dbReference type="EMBL" id="GAA4349521.1"/>
    </source>
</evidence>
<dbReference type="Pfam" id="PF00801">
    <property type="entry name" value="PKD"/>
    <property type="match status" value="1"/>
</dbReference>
<dbReference type="Gene3D" id="2.60.40.10">
    <property type="entry name" value="Immunoglobulins"/>
    <property type="match status" value="1"/>
</dbReference>
<organism evidence="2 3">
    <name type="scientific">Hymenobacter saemangeumensis</name>
    <dbReference type="NCBI Taxonomy" id="1084522"/>
    <lineage>
        <taxon>Bacteria</taxon>
        <taxon>Pseudomonadati</taxon>
        <taxon>Bacteroidota</taxon>
        <taxon>Cytophagia</taxon>
        <taxon>Cytophagales</taxon>
        <taxon>Hymenobacteraceae</taxon>
        <taxon>Hymenobacter</taxon>
    </lineage>
</organism>
<dbReference type="EMBL" id="BAABGZ010000010">
    <property type="protein sequence ID" value="GAA4349521.1"/>
    <property type="molecule type" value="Genomic_DNA"/>
</dbReference>
<evidence type="ECO:0000313" key="3">
    <source>
        <dbReference type="Proteomes" id="UP001501153"/>
    </source>
</evidence>
<accession>A0ABP8I1W1</accession>
<dbReference type="Pfam" id="PF13585">
    <property type="entry name" value="CHU_C"/>
    <property type="match status" value="1"/>
</dbReference>